<proteinExistence type="predicted"/>
<dbReference type="EMBL" id="MN739364">
    <property type="protein sequence ID" value="QHT01132.1"/>
    <property type="molecule type" value="Genomic_DNA"/>
</dbReference>
<sequence>MQISSNEFVDFYFSQYRSVDNLDKMLGIDKYTSHFKIASQPPNPWHDVLRNDDLSAPPGFEPPVFRILNVNYRHGEQITRKLCTKCHIRKQYLKLKYCRRCCK</sequence>
<protein>
    <submittedName>
        <fullName evidence="1">Uncharacterized protein</fullName>
    </submittedName>
</protein>
<dbReference type="AlphaFoldDB" id="A0A6C0CAK6"/>
<evidence type="ECO:0000313" key="1">
    <source>
        <dbReference type="EMBL" id="QHT01132.1"/>
    </source>
</evidence>
<accession>A0A6C0CAK6</accession>
<organism evidence="1">
    <name type="scientific">viral metagenome</name>
    <dbReference type="NCBI Taxonomy" id="1070528"/>
    <lineage>
        <taxon>unclassified sequences</taxon>
        <taxon>metagenomes</taxon>
        <taxon>organismal metagenomes</taxon>
    </lineage>
</organism>
<name>A0A6C0CAK6_9ZZZZ</name>
<reference evidence="1" key="1">
    <citation type="journal article" date="2020" name="Nature">
        <title>Giant virus diversity and host interactions through global metagenomics.</title>
        <authorList>
            <person name="Schulz F."/>
            <person name="Roux S."/>
            <person name="Paez-Espino D."/>
            <person name="Jungbluth S."/>
            <person name="Walsh D.A."/>
            <person name="Denef V.J."/>
            <person name="McMahon K.D."/>
            <person name="Konstantinidis K.T."/>
            <person name="Eloe-Fadrosh E.A."/>
            <person name="Kyrpides N.C."/>
            <person name="Woyke T."/>
        </authorList>
    </citation>
    <scope>NUCLEOTIDE SEQUENCE</scope>
    <source>
        <strain evidence="1">GVMAG-M-3300020192-26</strain>
    </source>
</reference>